<evidence type="ECO:0000313" key="2">
    <source>
        <dbReference type="EMBL" id="OQX91211.1"/>
    </source>
</evidence>
<dbReference type="Gene3D" id="3.30.420.150">
    <property type="entry name" value="Exopolyphosphatase. Domain 2"/>
    <property type="match status" value="1"/>
</dbReference>
<dbReference type="PANTHER" id="PTHR30005">
    <property type="entry name" value="EXOPOLYPHOSPHATASE"/>
    <property type="match status" value="1"/>
</dbReference>
<organism evidence="2 3">
    <name type="scientific">Candidatus Coatesbacteria bacterium 4484_99</name>
    <dbReference type="NCBI Taxonomy" id="1970774"/>
    <lineage>
        <taxon>Bacteria</taxon>
        <taxon>Candidatus Coatesiibacteriota</taxon>
    </lineage>
</organism>
<accession>A0A1W9S2Y4</accession>
<dbReference type="SUPFAM" id="SSF53067">
    <property type="entry name" value="Actin-like ATPase domain"/>
    <property type="match status" value="2"/>
</dbReference>
<feature type="domain" description="Ppx/GppA phosphatase N-terminal" evidence="1">
    <location>
        <begin position="28"/>
        <end position="308"/>
    </location>
</feature>
<dbReference type="Proteomes" id="UP000192611">
    <property type="component" value="Unassembled WGS sequence"/>
</dbReference>
<dbReference type="InterPro" id="IPR043129">
    <property type="entry name" value="ATPase_NBD"/>
</dbReference>
<dbReference type="AlphaFoldDB" id="A0A1W9S2Y4"/>
<dbReference type="EMBL" id="NATQ01000007">
    <property type="protein sequence ID" value="OQX91211.1"/>
    <property type="molecule type" value="Genomic_DNA"/>
</dbReference>
<reference evidence="3" key="1">
    <citation type="submission" date="2017-03" db="EMBL/GenBank/DDBJ databases">
        <title>Novel pathways for hydrocarbon cycling and metabolic interdependencies in hydrothermal sediment communities.</title>
        <authorList>
            <person name="Dombrowski N."/>
            <person name="Seitz K."/>
            <person name="Teske A."/>
            <person name="Baker B."/>
        </authorList>
    </citation>
    <scope>NUCLEOTIDE SEQUENCE [LARGE SCALE GENOMIC DNA]</scope>
</reference>
<dbReference type="Gene3D" id="3.30.420.40">
    <property type="match status" value="1"/>
</dbReference>
<evidence type="ECO:0000313" key="3">
    <source>
        <dbReference type="Proteomes" id="UP000192611"/>
    </source>
</evidence>
<dbReference type="Pfam" id="PF02541">
    <property type="entry name" value="Ppx-GppA"/>
    <property type="match status" value="1"/>
</dbReference>
<dbReference type="PANTHER" id="PTHR30005:SF0">
    <property type="entry name" value="RETROGRADE REGULATION PROTEIN 2"/>
    <property type="match status" value="1"/>
</dbReference>
<proteinExistence type="predicted"/>
<dbReference type="InterPro" id="IPR050273">
    <property type="entry name" value="GppA/Ppx_hydrolase"/>
</dbReference>
<sequence length="308" mass="33614">MCKKEKPDDFITTACAIDLGSNSALILIGREANGQIEVVYEDMRTTRLGEGVSETGKISIKAINRAIDTISTFKEAIKEHSVTEIHCIGTSALRCAENRKQVIDEIEKKTGIGVEVIDEEEEARLSFISATHSLNIEGRCIVLDVGSYSSQLSWGAGTEIEGTLSLPIGCLILRETFTDEEAGYDTYAIESAIKGGIEDSGMKERADTLVLVGGSAVAGASLLLGLSEYNRRIIHGISVGLDEMEDMAVSLALMSEDAIRQRMAFEPERADIIVPGLIVITRFMRVLDYNIARVSWWGLTYGMLVEIL</sequence>
<protein>
    <recommendedName>
        <fullName evidence="1">Ppx/GppA phosphatase N-terminal domain-containing protein</fullName>
    </recommendedName>
</protein>
<gene>
    <name evidence="2" type="ORF">B6D57_00625</name>
</gene>
<dbReference type="CDD" id="cd24054">
    <property type="entry name" value="ASKHA_NBD_AaPPX-GppA_MtPPX2-like"/>
    <property type="match status" value="1"/>
</dbReference>
<evidence type="ECO:0000259" key="1">
    <source>
        <dbReference type="Pfam" id="PF02541"/>
    </source>
</evidence>
<dbReference type="InterPro" id="IPR003695">
    <property type="entry name" value="Ppx_GppA_N"/>
</dbReference>
<name>A0A1W9S2Y4_9BACT</name>
<comment type="caution">
    <text evidence="2">The sequence shown here is derived from an EMBL/GenBank/DDBJ whole genome shotgun (WGS) entry which is preliminary data.</text>
</comment>
<dbReference type="GO" id="GO:0016462">
    <property type="term" value="F:pyrophosphatase activity"/>
    <property type="evidence" value="ECO:0007669"/>
    <property type="project" value="TreeGrafter"/>
</dbReference>